<dbReference type="EMBL" id="HM008710">
    <property type="protein sequence ID" value="AGO68861.2"/>
    <property type="molecule type" value="Genomic_DNA"/>
</dbReference>
<reference evidence="1" key="3">
    <citation type="submission" date="2015-06" db="EMBL/GenBank/DDBJ databases">
        <authorList>
            <person name="Hoefler B.C."/>
            <person name="Straight P.D."/>
        </authorList>
    </citation>
    <scope>NUCLEOTIDE SEQUENCE</scope>
    <source>
        <strain evidence="1">91E135</strain>
        <plasmid evidence="1">lp150</plasmid>
    </source>
</reference>
<proteinExistence type="predicted"/>
<sequence length="308" mass="35668">MIKGVMLLFQYDFKLEFYSSGGEIKNRKPKFVIETKHGAPIINIVISNEYFLVSALQCKKARLQLFNMPLNFNKSLRHGDIVKIYYKKFAHEDDLDYRFVMAGYLGAPIDFDFENGDFICQYEVYLLSQDTFFNKKLDTKNYIGKSLEEAINLAFPGQAIINIGPHARNRIISESFYAPTLKEFIEKLIENYVHLIFVDVGELDFKVDTKFVFINFDKLGDQRVYKKLEDFALVFIPQREVKFVGQSAINFWNTTLLFTDKIKVGDGVEFIDRYGKIVRAFVQETSANLSNVGSCTLKLKLYDESNIL</sequence>
<reference evidence="1" key="2">
    <citation type="journal article" date="2013" name="J. Bacteriol.">
        <title>Large linear plasmids of Borrelia species that cause relapsing fever.</title>
        <authorList>
            <person name="Miller S.C."/>
            <person name="Porcella S.F."/>
            <person name="Raffel S.J."/>
            <person name="Schwan T.G."/>
            <person name="Barbour A.G."/>
        </authorList>
    </citation>
    <scope>NUCLEOTIDE SEQUENCE</scope>
    <source>
        <strain evidence="1">91E135</strain>
        <plasmid evidence="1">lp150</plasmid>
    </source>
</reference>
<keyword evidence="1" id="KW-0614">Plasmid</keyword>
<geneLocation type="plasmid" evidence="1">
    <name>lp150</name>
</geneLocation>
<name>S4VN34_BORT9</name>
<accession>S4VN34</accession>
<organism evidence="1">
    <name type="scientific">Borrelia turicatae (strain 91E135)</name>
    <dbReference type="NCBI Taxonomy" id="314724"/>
    <lineage>
        <taxon>Bacteria</taxon>
        <taxon>Pseudomonadati</taxon>
        <taxon>Spirochaetota</taxon>
        <taxon>Spirochaetia</taxon>
        <taxon>Spirochaetales</taxon>
        <taxon>Borreliaceae</taxon>
        <taxon>Borrelia</taxon>
    </lineage>
</organism>
<reference evidence="1" key="1">
    <citation type="submission" date="2012-01" db="EMBL/GenBank/DDBJ databases">
        <authorList>
            <person name="Campeau S.A."/>
            <person name="Porcella S.F."/>
            <person name="Schwan T.G."/>
            <person name="Barbour A.G."/>
        </authorList>
    </citation>
    <scope>NUCLEOTIDE SEQUENCE</scope>
    <source>
        <strain evidence="1">91E135</strain>
        <plasmid evidence="1">lp150</plasmid>
    </source>
</reference>
<dbReference type="InterPro" id="IPR007800">
    <property type="entry name" value="DUF693"/>
</dbReference>
<dbReference type="Pfam" id="PF05113">
    <property type="entry name" value="DUF693"/>
    <property type="match status" value="1"/>
</dbReference>
<evidence type="ECO:0000313" key="1">
    <source>
        <dbReference type="EMBL" id="AGO68861.2"/>
    </source>
</evidence>
<gene>
    <name evidence="1" type="ORF">BTA057</name>
</gene>
<dbReference type="AlphaFoldDB" id="S4VN34"/>
<protein>
    <submittedName>
        <fullName evidence="1">Uncharacterized protein</fullName>
    </submittedName>
</protein>